<name>A0A1E5G1D9_9FIRM</name>
<protein>
    <recommendedName>
        <fullName evidence="3">Helix-turn-helix domain-containing protein</fullName>
    </recommendedName>
</protein>
<accession>A0A1E5G1D9</accession>
<evidence type="ECO:0000313" key="2">
    <source>
        <dbReference type="Proteomes" id="UP000094296"/>
    </source>
</evidence>
<sequence length="76" mass="8966">MTSTKYGTRGAPWGWQESLQSKTQEVGVDFDHFIECLRLQMDDEKMAEVFHVPEKTIFHLRNHFEKYGIDSMVGWD</sequence>
<evidence type="ECO:0000313" key="1">
    <source>
        <dbReference type="EMBL" id="OEF96640.1"/>
    </source>
</evidence>
<dbReference type="AlphaFoldDB" id="A0A1E5G1D9"/>
<evidence type="ECO:0008006" key="3">
    <source>
        <dbReference type="Google" id="ProtNLM"/>
    </source>
</evidence>
<gene>
    <name evidence="1" type="ORF">BHF68_07415</name>
</gene>
<comment type="caution">
    <text evidence="1">The sequence shown here is derived from an EMBL/GenBank/DDBJ whole genome shotgun (WGS) entry which is preliminary data.</text>
</comment>
<dbReference type="EMBL" id="MIJE01000031">
    <property type="protein sequence ID" value="OEF96640.1"/>
    <property type="molecule type" value="Genomic_DNA"/>
</dbReference>
<dbReference type="STRING" id="766136.BHF68_07415"/>
<organism evidence="1 2">
    <name type="scientific">Desulfuribacillus alkaliarsenatis</name>
    <dbReference type="NCBI Taxonomy" id="766136"/>
    <lineage>
        <taxon>Bacteria</taxon>
        <taxon>Bacillati</taxon>
        <taxon>Bacillota</taxon>
        <taxon>Desulfuribacillia</taxon>
        <taxon>Desulfuribacillales</taxon>
        <taxon>Desulfuribacillaceae</taxon>
        <taxon>Desulfuribacillus</taxon>
    </lineage>
</organism>
<proteinExistence type="predicted"/>
<keyword evidence="2" id="KW-1185">Reference proteome</keyword>
<reference evidence="1 2" key="1">
    <citation type="submission" date="2016-09" db="EMBL/GenBank/DDBJ databases">
        <title>Draft genome sequence for the type strain of Desulfuribacillus alkaliarsenatis AHT28, an obligately anaerobic, sulfidogenic bacterium isolated from Russian soda lake sediments.</title>
        <authorList>
            <person name="Abin C.A."/>
            <person name="Hollibaugh J.T."/>
        </authorList>
    </citation>
    <scope>NUCLEOTIDE SEQUENCE [LARGE SCALE GENOMIC DNA]</scope>
    <source>
        <strain evidence="1 2">AHT28</strain>
    </source>
</reference>
<dbReference type="Proteomes" id="UP000094296">
    <property type="component" value="Unassembled WGS sequence"/>
</dbReference>